<gene>
    <name evidence="3" type="ORF">EGYM00163_LOCUS48509</name>
</gene>
<evidence type="ECO:0000259" key="2">
    <source>
        <dbReference type="PROSITE" id="PS50158"/>
    </source>
</evidence>
<dbReference type="InterPro" id="IPR001878">
    <property type="entry name" value="Znf_CCHC"/>
</dbReference>
<keyword evidence="1" id="KW-0863">Zinc-finger</keyword>
<protein>
    <recommendedName>
        <fullName evidence="2">CCHC-type domain-containing protein</fullName>
    </recommendedName>
</protein>
<evidence type="ECO:0000313" key="3">
    <source>
        <dbReference type="EMBL" id="CAE0837139.1"/>
    </source>
</evidence>
<dbReference type="SUPFAM" id="SSF57756">
    <property type="entry name" value="Retrovirus zinc finger-like domains"/>
    <property type="match status" value="1"/>
</dbReference>
<dbReference type="PROSITE" id="PS50158">
    <property type="entry name" value="ZF_CCHC"/>
    <property type="match status" value="1"/>
</dbReference>
<dbReference type="SMART" id="SM00343">
    <property type="entry name" value="ZnF_C2HC"/>
    <property type="match status" value="2"/>
</dbReference>
<keyword evidence="1" id="KW-0479">Metal-binding</keyword>
<dbReference type="AlphaFoldDB" id="A0A7S4LLD0"/>
<dbReference type="InterPro" id="IPR036875">
    <property type="entry name" value="Znf_CCHC_sf"/>
</dbReference>
<evidence type="ECO:0000256" key="1">
    <source>
        <dbReference type="PROSITE-ProRule" id="PRU00047"/>
    </source>
</evidence>
<name>A0A7S4LLD0_9EUGL</name>
<dbReference type="Gene3D" id="4.10.60.10">
    <property type="entry name" value="Zinc finger, CCHC-type"/>
    <property type="match status" value="1"/>
</dbReference>
<reference evidence="3" key="1">
    <citation type="submission" date="2021-01" db="EMBL/GenBank/DDBJ databases">
        <authorList>
            <person name="Corre E."/>
            <person name="Pelletier E."/>
            <person name="Niang G."/>
            <person name="Scheremetjew M."/>
            <person name="Finn R."/>
            <person name="Kale V."/>
            <person name="Holt S."/>
            <person name="Cochrane G."/>
            <person name="Meng A."/>
            <person name="Brown T."/>
            <person name="Cohen L."/>
        </authorList>
    </citation>
    <scope>NUCLEOTIDE SEQUENCE</scope>
    <source>
        <strain evidence="3">CCMP1594</strain>
    </source>
</reference>
<dbReference type="Pfam" id="PF00098">
    <property type="entry name" value="zf-CCHC"/>
    <property type="match status" value="1"/>
</dbReference>
<dbReference type="GO" id="GO:0003676">
    <property type="term" value="F:nucleic acid binding"/>
    <property type="evidence" value="ECO:0007669"/>
    <property type="project" value="InterPro"/>
</dbReference>
<organism evidence="3">
    <name type="scientific">Eutreptiella gymnastica</name>
    <dbReference type="NCBI Taxonomy" id="73025"/>
    <lineage>
        <taxon>Eukaryota</taxon>
        <taxon>Discoba</taxon>
        <taxon>Euglenozoa</taxon>
        <taxon>Euglenida</taxon>
        <taxon>Spirocuta</taxon>
        <taxon>Euglenophyceae</taxon>
        <taxon>Eutreptiales</taxon>
        <taxon>Eutreptiaceae</taxon>
        <taxon>Eutreptiella</taxon>
    </lineage>
</organism>
<dbReference type="EMBL" id="HBJA01140711">
    <property type="protein sequence ID" value="CAE0837139.1"/>
    <property type="molecule type" value="Transcribed_RNA"/>
</dbReference>
<sequence>MATYNPNPYTGAKKCPTHGYCGHDKSTCKGLTRKDKPKSPIICFTCRAQGHVSRDCPEKKKPKCHNCGGPHLLAECDAEFWDTDRIFESKRQEKERFAKRPQPKTVQPTASITLKLTDLKGAVASIDTYDTVMDAVPEPLSTVYISATEGFKLGYGSDIEAESAENKAKNVVMGMSTVKITNSRV</sequence>
<feature type="domain" description="CCHC-type" evidence="2">
    <location>
        <begin position="43"/>
        <end position="58"/>
    </location>
</feature>
<proteinExistence type="predicted"/>
<accession>A0A7S4LLD0</accession>
<keyword evidence="1" id="KW-0862">Zinc</keyword>
<dbReference type="GO" id="GO:0008270">
    <property type="term" value="F:zinc ion binding"/>
    <property type="evidence" value="ECO:0007669"/>
    <property type="project" value="UniProtKB-KW"/>
</dbReference>